<comment type="similarity">
    <text evidence="2">Belongs to the bacterial solute-binding protein SsuA/TauA family.</text>
</comment>
<dbReference type="EMBL" id="JAFJYC010000001">
    <property type="protein sequence ID" value="MBT9431993.1"/>
    <property type="molecule type" value="Genomic_DNA"/>
</dbReference>
<comment type="subcellular location">
    <subcellularLocation>
        <location evidence="1">Periplasm</location>
    </subcellularLocation>
</comment>
<dbReference type="Gene3D" id="3.40.190.10">
    <property type="entry name" value="Periplasmic binding protein-like II"/>
    <property type="match status" value="1"/>
</dbReference>
<dbReference type="SUPFAM" id="SSF53850">
    <property type="entry name" value="Periplasmic binding protein-like II"/>
    <property type="match status" value="1"/>
</dbReference>
<comment type="caution">
    <text evidence="5">The sequence shown here is derived from an EMBL/GenBank/DDBJ whole genome shotgun (WGS) entry which is preliminary data.</text>
</comment>
<keyword evidence="6" id="KW-1185">Reference proteome</keyword>
<dbReference type="RefSeq" id="WP_215669185.1">
    <property type="nucleotide sequence ID" value="NZ_JAFJYC010000001.1"/>
</dbReference>
<evidence type="ECO:0000313" key="6">
    <source>
        <dbReference type="Proteomes" id="UP000811282"/>
    </source>
</evidence>
<gene>
    <name evidence="5" type="ORF">JZM24_07310</name>
</gene>
<sequence length="144" mass="15893">MLRKCLAYTLLTLTLVGTALGAQAQTVRLAVTDLVGLEELQREFGPFKQELERTSGLDIQFLPVTNRTAALEALRFQKVDFVLAGPAEYVVMQKRANASVVVGLYRHDYYSLIVVKADSPYFTAQDLKGKRIGMGSVGSTSRHL</sequence>
<dbReference type="Proteomes" id="UP000811282">
    <property type="component" value="Unassembled WGS sequence"/>
</dbReference>
<accession>A0ABS5YAF3</accession>
<feature type="signal peptide" evidence="4">
    <location>
        <begin position="1"/>
        <end position="24"/>
    </location>
</feature>
<name>A0ABS5YAF3_9GAMM</name>
<dbReference type="PANTHER" id="PTHR30024:SF47">
    <property type="entry name" value="TAURINE-BINDING PERIPLASMIC PROTEIN"/>
    <property type="match status" value="1"/>
</dbReference>
<keyword evidence="3 4" id="KW-0732">Signal</keyword>
<organism evidence="5 6">
    <name type="scientific">Candidatus Sodalis endolongispinus</name>
    <dbReference type="NCBI Taxonomy" id="2812662"/>
    <lineage>
        <taxon>Bacteria</taxon>
        <taxon>Pseudomonadati</taxon>
        <taxon>Pseudomonadota</taxon>
        <taxon>Gammaproteobacteria</taxon>
        <taxon>Enterobacterales</taxon>
        <taxon>Bruguierivoracaceae</taxon>
        <taxon>Sodalis</taxon>
    </lineage>
</organism>
<evidence type="ECO:0000256" key="3">
    <source>
        <dbReference type="ARBA" id="ARBA00022729"/>
    </source>
</evidence>
<evidence type="ECO:0000313" key="5">
    <source>
        <dbReference type="EMBL" id="MBT9431993.1"/>
    </source>
</evidence>
<dbReference type="PANTHER" id="PTHR30024">
    <property type="entry name" value="ALIPHATIC SULFONATES-BINDING PROTEIN-RELATED"/>
    <property type="match status" value="1"/>
</dbReference>
<reference evidence="5 6" key="1">
    <citation type="journal article" date="2021" name="Genome Biol. Evol.">
        <title>The evolution of interdependence in a four-way mealybug symbiosis.</title>
        <authorList>
            <person name="Garber A.I."/>
            <person name="Kupper M."/>
            <person name="Laetsch D.R."/>
            <person name="Weldon S.R."/>
            <person name="Ladinsky M.S."/>
            <person name="Bjorkman P.J."/>
            <person name="McCutcheon J.P."/>
        </authorList>
    </citation>
    <scope>NUCLEOTIDE SEQUENCE [LARGE SCALE GENOMIC DNA]</scope>
    <source>
        <strain evidence="5">SOD</strain>
    </source>
</reference>
<dbReference type="Pfam" id="PF12974">
    <property type="entry name" value="Phosphonate-bd"/>
    <property type="match status" value="1"/>
</dbReference>
<protein>
    <submittedName>
        <fullName evidence="5">PhnD/SsuA/transferrin family substrate-binding protein</fullName>
    </submittedName>
</protein>
<evidence type="ECO:0000256" key="4">
    <source>
        <dbReference type="SAM" id="SignalP"/>
    </source>
</evidence>
<proteinExistence type="inferred from homology"/>
<evidence type="ECO:0000256" key="1">
    <source>
        <dbReference type="ARBA" id="ARBA00004418"/>
    </source>
</evidence>
<feature type="chain" id="PRO_5045128587" evidence="4">
    <location>
        <begin position="25"/>
        <end position="144"/>
    </location>
</feature>
<evidence type="ECO:0000256" key="2">
    <source>
        <dbReference type="ARBA" id="ARBA00010742"/>
    </source>
</evidence>